<dbReference type="Proteomes" id="UP000730618">
    <property type="component" value="Unassembled WGS sequence"/>
</dbReference>
<comment type="similarity">
    <text evidence="1">Belongs to the sulfatase family.</text>
</comment>
<comment type="caution">
    <text evidence="4">The sequence shown here is derived from an EMBL/GenBank/DDBJ whole genome shotgun (WGS) entry which is preliminary data.</text>
</comment>
<dbReference type="PROSITE" id="PS51257">
    <property type="entry name" value="PROKAR_LIPOPROTEIN"/>
    <property type="match status" value="1"/>
</dbReference>
<dbReference type="GO" id="GO:0016787">
    <property type="term" value="F:hydrolase activity"/>
    <property type="evidence" value="ECO:0007669"/>
    <property type="project" value="UniProtKB-KW"/>
</dbReference>
<evidence type="ECO:0000256" key="2">
    <source>
        <dbReference type="ARBA" id="ARBA00022801"/>
    </source>
</evidence>
<keyword evidence="5" id="KW-1185">Reference proteome</keyword>
<dbReference type="InterPro" id="IPR050738">
    <property type="entry name" value="Sulfatase"/>
</dbReference>
<evidence type="ECO:0000259" key="3">
    <source>
        <dbReference type="Pfam" id="PF00884"/>
    </source>
</evidence>
<accession>A0ABM8V9Q6</accession>
<proteinExistence type="inferred from homology"/>
<evidence type="ECO:0000313" key="5">
    <source>
        <dbReference type="Proteomes" id="UP000730618"/>
    </source>
</evidence>
<keyword evidence="2 4" id="KW-0378">Hydrolase</keyword>
<gene>
    <name evidence="4" type="ORF">PAECIP111802_00033</name>
</gene>
<dbReference type="Pfam" id="PF00884">
    <property type="entry name" value="Sulfatase"/>
    <property type="match status" value="1"/>
</dbReference>
<evidence type="ECO:0000256" key="1">
    <source>
        <dbReference type="ARBA" id="ARBA00008779"/>
    </source>
</evidence>
<evidence type="ECO:0000313" key="4">
    <source>
        <dbReference type="EMBL" id="CAG7613989.1"/>
    </source>
</evidence>
<dbReference type="InterPro" id="IPR000917">
    <property type="entry name" value="Sulfatase_N"/>
</dbReference>
<feature type="domain" description="Sulfatase N-terminal" evidence="3">
    <location>
        <begin position="5"/>
        <end position="295"/>
    </location>
</feature>
<reference evidence="4 5" key="1">
    <citation type="submission" date="2021-06" db="EMBL/GenBank/DDBJ databases">
        <authorList>
            <person name="Criscuolo A."/>
        </authorList>
    </citation>
    <scope>NUCLEOTIDE SEQUENCE [LARGE SCALE GENOMIC DNA]</scope>
    <source>
        <strain evidence="5">CIP 111802</strain>
    </source>
</reference>
<dbReference type="EC" id="3.1.6.-" evidence="4"/>
<dbReference type="RefSeq" id="WP_218096436.1">
    <property type="nucleotide sequence ID" value="NZ_CAJVCE010000001.1"/>
</dbReference>
<protein>
    <submittedName>
        <fullName evidence="4">Ulvan-active sulfatase</fullName>
        <ecNumber evidence="4">3.1.6.-</ecNumber>
    </submittedName>
</protein>
<name>A0ABM8V9Q6_9BACL</name>
<dbReference type="EMBL" id="CAJVCE010000001">
    <property type="protein sequence ID" value="CAG7613989.1"/>
    <property type="molecule type" value="Genomic_DNA"/>
</dbReference>
<dbReference type="CDD" id="cd16027">
    <property type="entry name" value="SGSH"/>
    <property type="match status" value="1"/>
</dbReference>
<organism evidence="4 5">
    <name type="scientific">Paenibacillus allorhizosphaerae</name>
    <dbReference type="NCBI Taxonomy" id="2849866"/>
    <lineage>
        <taxon>Bacteria</taxon>
        <taxon>Bacillati</taxon>
        <taxon>Bacillota</taxon>
        <taxon>Bacilli</taxon>
        <taxon>Bacillales</taxon>
        <taxon>Paenibacillaceae</taxon>
        <taxon>Paenibacillus</taxon>
    </lineage>
</organism>
<dbReference type="PANTHER" id="PTHR42693:SF53">
    <property type="entry name" value="ENDO-4-O-SULFATASE"/>
    <property type="match status" value="1"/>
</dbReference>
<sequence length="451" mass="51269">MTRTNILLITADDLNYNSPGVAGCGIPGITPNIDRLAQEGIRFVHAHMTIAVCQPSRSVLMTGKYPHRNGALGFGPINRDVVTLQELLKKAGYRNGIIGKETHLAPSDKFYWDAYVRTEDEANGYGRDPSVYYRYTKQFIEDAVREGEPFCLMANSHDPHRPFAGSEQEFKKFGRHTEVTRRFAPDEIEVPGFLPDLPDVRIELAQYFASVHRCDCTVGEIVRALKESGQEDNTLVMFLSDNGMAFPFAKTNCYLTSTRTPWIARWPGKIEPGTVDEQHFISGIDFMPTILQAVGLSKAGGVDGRSFADLLFGKTQPYRTKVFTVFNQTSGKRDYPMRCVQNKQFGYIYNDWSDQENVFVNESQNGMSFKAMQKAAELDESVAARVRFFQYREKEELYDFEKDPDALNNLIDLPDYKCIVNDMRQELLYAMSSTYDPVTESYRKFLSQSKS</sequence>
<dbReference type="PANTHER" id="PTHR42693">
    <property type="entry name" value="ARYLSULFATASE FAMILY MEMBER"/>
    <property type="match status" value="1"/>
</dbReference>